<evidence type="ECO:0000313" key="2">
    <source>
        <dbReference type="EMBL" id="MDC7718389.1"/>
    </source>
</evidence>
<feature type="chain" id="PRO_5045171640" description="Transferrin-binding protein B C-lobe/N-lobe beta barrel domain-containing protein" evidence="1">
    <location>
        <begin position="19"/>
        <end position="274"/>
    </location>
</feature>
<organism evidence="2 3">
    <name type="scientific">Vogesella aquatica</name>
    <dbReference type="NCBI Taxonomy" id="2984206"/>
    <lineage>
        <taxon>Bacteria</taxon>
        <taxon>Pseudomonadati</taxon>
        <taxon>Pseudomonadota</taxon>
        <taxon>Betaproteobacteria</taxon>
        <taxon>Neisseriales</taxon>
        <taxon>Chromobacteriaceae</taxon>
        <taxon>Vogesella</taxon>
    </lineage>
</organism>
<dbReference type="RefSeq" id="WP_272752632.1">
    <property type="nucleotide sequence ID" value="NZ_JAQQLF010000019.1"/>
</dbReference>
<comment type="caution">
    <text evidence="2">The sequence shown here is derived from an EMBL/GenBank/DDBJ whole genome shotgun (WGS) entry which is preliminary data.</text>
</comment>
<proteinExistence type="predicted"/>
<reference evidence="2 3" key="1">
    <citation type="submission" date="2023-01" db="EMBL/GenBank/DDBJ databases">
        <title>Novel species of the genus Vogesella isolated from rivers.</title>
        <authorList>
            <person name="Lu H."/>
        </authorList>
    </citation>
    <scope>NUCLEOTIDE SEQUENCE [LARGE SCALE GENOMIC DNA]</scope>
    <source>
        <strain evidence="2 3">DC21W</strain>
    </source>
</reference>
<name>A0ABT5J0M8_9NEIS</name>
<dbReference type="Proteomes" id="UP001219956">
    <property type="component" value="Unassembled WGS sequence"/>
</dbReference>
<gene>
    <name evidence="2" type="ORF">PQU95_14345</name>
</gene>
<dbReference type="PROSITE" id="PS51257">
    <property type="entry name" value="PROKAR_LIPOPROTEIN"/>
    <property type="match status" value="1"/>
</dbReference>
<sequence>MKNQLKLIACIGLPLALAACGGGGGDAAAPVLPTSSATTTVPAPASGDFTGSVSKLLDTNGVRGGMYSKGLSLVANATDLVQTANGAVTKFSANSLAGSYGVKEMHGDQWYAVGRWNKGTATVGFTQNLTLTDANAAHYLVYHPASSSYGTSLAGAKLSCADTHATKPSTDSTITSVAISNATVAVKANGTVDAAFTITADGSSGKVSKQFAGSALWANSAYAAVNLGLDGAAADSKNGSLMIGAHETNQIMAGGMFSLNGHPAVYSLVCKVAV</sequence>
<keyword evidence="1" id="KW-0732">Signal</keyword>
<evidence type="ECO:0000313" key="3">
    <source>
        <dbReference type="Proteomes" id="UP001219956"/>
    </source>
</evidence>
<keyword evidence="3" id="KW-1185">Reference proteome</keyword>
<evidence type="ECO:0000256" key="1">
    <source>
        <dbReference type="SAM" id="SignalP"/>
    </source>
</evidence>
<dbReference type="EMBL" id="JAQQLF010000019">
    <property type="protein sequence ID" value="MDC7718389.1"/>
    <property type="molecule type" value="Genomic_DNA"/>
</dbReference>
<feature type="signal peptide" evidence="1">
    <location>
        <begin position="1"/>
        <end position="18"/>
    </location>
</feature>
<protein>
    <recommendedName>
        <fullName evidence="4">Transferrin-binding protein B C-lobe/N-lobe beta barrel domain-containing protein</fullName>
    </recommendedName>
</protein>
<accession>A0ABT5J0M8</accession>
<evidence type="ECO:0008006" key="4">
    <source>
        <dbReference type="Google" id="ProtNLM"/>
    </source>
</evidence>